<evidence type="ECO:0000313" key="2">
    <source>
        <dbReference type="Proteomes" id="UP000215914"/>
    </source>
</evidence>
<dbReference type="AlphaFoldDB" id="A0A9K3E141"/>
<reference evidence="1" key="1">
    <citation type="journal article" date="2017" name="Nature">
        <title>The sunflower genome provides insights into oil metabolism, flowering and Asterid evolution.</title>
        <authorList>
            <person name="Badouin H."/>
            <person name="Gouzy J."/>
            <person name="Grassa C.J."/>
            <person name="Murat F."/>
            <person name="Staton S.E."/>
            <person name="Cottret L."/>
            <person name="Lelandais-Briere C."/>
            <person name="Owens G.L."/>
            <person name="Carrere S."/>
            <person name="Mayjonade B."/>
            <person name="Legrand L."/>
            <person name="Gill N."/>
            <person name="Kane N.C."/>
            <person name="Bowers J.E."/>
            <person name="Hubner S."/>
            <person name="Bellec A."/>
            <person name="Berard A."/>
            <person name="Berges H."/>
            <person name="Blanchet N."/>
            <person name="Boniface M.C."/>
            <person name="Brunel D."/>
            <person name="Catrice O."/>
            <person name="Chaidir N."/>
            <person name="Claudel C."/>
            <person name="Donnadieu C."/>
            <person name="Faraut T."/>
            <person name="Fievet G."/>
            <person name="Helmstetter N."/>
            <person name="King M."/>
            <person name="Knapp S.J."/>
            <person name="Lai Z."/>
            <person name="Le Paslier M.C."/>
            <person name="Lippi Y."/>
            <person name="Lorenzon L."/>
            <person name="Mandel J.R."/>
            <person name="Marage G."/>
            <person name="Marchand G."/>
            <person name="Marquand E."/>
            <person name="Bret-Mestries E."/>
            <person name="Morien E."/>
            <person name="Nambeesan S."/>
            <person name="Nguyen T."/>
            <person name="Pegot-Espagnet P."/>
            <person name="Pouilly N."/>
            <person name="Raftis F."/>
            <person name="Sallet E."/>
            <person name="Schiex T."/>
            <person name="Thomas J."/>
            <person name="Vandecasteele C."/>
            <person name="Vares D."/>
            <person name="Vear F."/>
            <person name="Vautrin S."/>
            <person name="Crespi M."/>
            <person name="Mangin B."/>
            <person name="Burke J.M."/>
            <person name="Salse J."/>
            <person name="Munos S."/>
            <person name="Vincourt P."/>
            <person name="Rieseberg L.H."/>
            <person name="Langlade N.B."/>
        </authorList>
    </citation>
    <scope>NUCLEOTIDE SEQUENCE</scope>
    <source>
        <tissue evidence="1">Leaves</tissue>
    </source>
</reference>
<dbReference type="Gramene" id="mRNA:HanXRQr2_Chr15g0700181">
    <property type="protein sequence ID" value="CDS:HanXRQr2_Chr15g0700181.1"/>
    <property type="gene ID" value="HanXRQr2_Chr15g0700181"/>
</dbReference>
<proteinExistence type="predicted"/>
<evidence type="ECO:0000313" key="1">
    <source>
        <dbReference type="EMBL" id="KAF5765135.1"/>
    </source>
</evidence>
<dbReference type="EMBL" id="MNCJ02000330">
    <property type="protein sequence ID" value="KAF5765135.1"/>
    <property type="molecule type" value="Genomic_DNA"/>
</dbReference>
<gene>
    <name evidence="1" type="ORF">HanXRQr2_Chr15g0700181</name>
</gene>
<organism evidence="1 2">
    <name type="scientific">Helianthus annuus</name>
    <name type="common">Common sunflower</name>
    <dbReference type="NCBI Taxonomy" id="4232"/>
    <lineage>
        <taxon>Eukaryota</taxon>
        <taxon>Viridiplantae</taxon>
        <taxon>Streptophyta</taxon>
        <taxon>Embryophyta</taxon>
        <taxon>Tracheophyta</taxon>
        <taxon>Spermatophyta</taxon>
        <taxon>Magnoliopsida</taxon>
        <taxon>eudicotyledons</taxon>
        <taxon>Gunneridae</taxon>
        <taxon>Pentapetalae</taxon>
        <taxon>asterids</taxon>
        <taxon>campanulids</taxon>
        <taxon>Asterales</taxon>
        <taxon>Asteraceae</taxon>
        <taxon>Asteroideae</taxon>
        <taxon>Heliantheae alliance</taxon>
        <taxon>Heliantheae</taxon>
        <taxon>Helianthus</taxon>
    </lineage>
</organism>
<name>A0A9K3E141_HELAN</name>
<reference evidence="1" key="2">
    <citation type="submission" date="2020-06" db="EMBL/GenBank/DDBJ databases">
        <title>Helianthus annuus Genome sequencing and assembly Release 2.</title>
        <authorList>
            <person name="Gouzy J."/>
            <person name="Langlade N."/>
            <person name="Munos S."/>
        </authorList>
    </citation>
    <scope>NUCLEOTIDE SEQUENCE</scope>
    <source>
        <tissue evidence="1">Leaves</tissue>
    </source>
</reference>
<protein>
    <submittedName>
        <fullName evidence="1">Uncharacterized protein</fullName>
    </submittedName>
</protein>
<sequence length="71" mass="8354">MTSLSRAITTVIFFTDRFPLVRVVWVPPDVRTSTCVCLCVCYLTRFYCTTELYITLHCFRSQVTWVIRVQP</sequence>
<comment type="caution">
    <text evidence="1">The sequence shown here is derived from an EMBL/GenBank/DDBJ whole genome shotgun (WGS) entry which is preliminary data.</text>
</comment>
<accession>A0A9K3E141</accession>
<dbReference type="Proteomes" id="UP000215914">
    <property type="component" value="Unassembled WGS sequence"/>
</dbReference>
<keyword evidence="2" id="KW-1185">Reference proteome</keyword>